<accession>A0A1F7UUV6</accession>
<keyword evidence="2 3" id="KW-0687">Ribonucleoprotein</keyword>
<evidence type="ECO:0000313" key="5">
    <source>
        <dbReference type="Proteomes" id="UP000176897"/>
    </source>
</evidence>
<dbReference type="PANTHER" id="PTHR12919">
    <property type="entry name" value="30S RIBOSOMAL PROTEIN S16"/>
    <property type="match status" value="1"/>
</dbReference>
<evidence type="ECO:0000313" key="4">
    <source>
        <dbReference type="EMBL" id="OGL82073.1"/>
    </source>
</evidence>
<comment type="similarity">
    <text evidence="3">Belongs to the bacterial ribosomal protein bS16 family.</text>
</comment>
<dbReference type="Gene3D" id="3.30.1320.10">
    <property type="match status" value="1"/>
</dbReference>
<dbReference type="GO" id="GO:0005737">
    <property type="term" value="C:cytoplasm"/>
    <property type="evidence" value="ECO:0007669"/>
    <property type="project" value="UniProtKB-ARBA"/>
</dbReference>
<dbReference type="PROSITE" id="PS00732">
    <property type="entry name" value="RIBOSOMAL_S16"/>
    <property type="match status" value="1"/>
</dbReference>
<dbReference type="HAMAP" id="MF_00385">
    <property type="entry name" value="Ribosomal_bS16"/>
    <property type="match status" value="1"/>
</dbReference>
<protein>
    <recommendedName>
        <fullName evidence="3">Small ribosomal subunit protein bS16</fullName>
    </recommendedName>
</protein>
<organism evidence="4 5">
    <name type="scientific">Candidatus Uhrbacteria bacterium RIFCSPLOWO2_01_FULL_47_24</name>
    <dbReference type="NCBI Taxonomy" id="1802401"/>
    <lineage>
        <taxon>Bacteria</taxon>
        <taxon>Candidatus Uhriibacteriota</taxon>
    </lineage>
</organism>
<evidence type="ECO:0000256" key="3">
    <source>
        <dbReference type="HAMAP-Rule" id="MF_00385"/>
    </source>
</evidence>
<comment type="caution">
    <text evidence="4">The sequence shown here is derived from an EMBL/GenBank/DDBJ whole genome shotgun (WGS) entry which is preliminary data.</text>
</comment>
<dbReference type="GO" id="GO:0003735">
    <property type="term" value="F:structural constituent of ribosome"/>
    <property type="evidence" value="ECO:0007669"/>
    <property type="project" value="InterPro"/>
</dbReference>
<evidence type="ECO:0000256" key="2">
    <source>
        <dbReference type="ARBA" id="ARBA00023274"/>
    </source>
</evidence>
<dbReference type="InterPro" id="IPR020592">
    <property type="entry name" value="Ribosomal_bS16_CS"/>
</dbReference>
<proteinExistence type="inferred from homology"/>
<name>A0A1F7UUV6_9BACT</name>
<gene>
    <name evidence="3" type="primary">rpsP</name>
    <name evidence="4" type="ORF">A3B21_05165</name>
</gene>
<sequence>MLSIRLSRVGKKHQPSYRLIVVDKRRDPWGNYLENLGTYNPMVKPKEIKFKEDRVKYWLGVGAKPTATVWNLLVDQKMVEGKKMKATTGHKVDTTEKK</sequence>
<dbReference type="GO" id="GO:0015935">
    <property type="term" value="C:small ribosomal subunit"/>
    <property type="evidence" value="ECO:0007669"/>
    <property type="project" value="TreeGrafter"/>
</dbReference>
<dbReference type="InterPro" id="IPR000307">
    <property type="entry name" value="Ribosomal_bS16"/>
</dbReference>
<dbReference type="EMBL" id="MGEJ01000001">
    <property type="protein sequence ID" value="OGL82073.1"/>
    <property type="molecule type" value="Genomic_DNA"/>
</dbReference>
<dbReference type="SUPFAM" id="SSF54565">
    <property type="entry name" value="Ribosomal protein S16"/>
    <property type="match status" value="1"/>
</dbReference>
<dbReference type="PANTHER" id="PTHR12919:SF20">
    <property type="entry name" value="SMALL RIBOSOMAL SUBUNIT PROTEIN BS16M"/>
    <property type="match status" value="1"/>
</dbReference>
<reference evidence="4 5" key="1">
    <citation type="journal article" date="2016" name="Nat. Commun.">
        <title>Thousands of microbial genomes shed light on interconnected biogeochemical processes in an aquifer system.</title>
        <authorList>
            <person name="Anantharaman K."/>
            <person name="Brown C.T."/>
            <person name="Hug L.A."/>
            <person name="Sharon I."/>
            <person name="Castelle C.J."/>
            <person name="Probst A.J."/>
            <person name="Thomas B.C."/>
            <person name="Singh A."/>
            <person name="Wilkins M.J."/>
            <person name="Karaoz U."/>
            <person name="Brodie E.L."/>
            <person name="Williams K.H."/>
            <person name="Hubbard S.S."/>
            <person name="Banfield J.F."/>
        </authorList>
    </citation>
    <scope>NUCLEOTIDE SEQUENCE [LARGE SCALE GENOMIC DNA]</scope>
</reference>
<dbReference type="AlphaFoldDB" id="A0A1F7UUV6"/>
<dbReference type="Proteomes" id="UP000176897">
    <property type="component" value="Unassembled WGS sequence"/>
</dbReference>
<dbReference type="Pfam" id="PF00886">
    <property type="entry name" value="Ribosomal_S16"/>
    <property type="match status" value="1"/>
</dbReference>
<dbReference type="InterPro" id="IPR023803">
    <property type="entry name" value="Ribosomal_bS16_dom_sf"/>
</dbReference>
<evidence type="ECO:0000256" key="1">
    <source>
        <dbReference type="ARBA" id="ARBA00022980"/>
    </source>
</evidence>
<dbReference type="STRING" id="1802401.A3B21_05165"/>
<keyword evidence="1 3" id="KW-0689">Ribosomal protein</keyword>
<dbReference type="GO" id="GO:0006412">
    <property type="term" value="P:translation"/>
    <property type="evidence" value="ECO:0007669"/>
    <property type="project" value="UniProtKB-UniRule"/>
</dbReference>
<dbReference type="NCBIfam" id="TIGR00002">
    <property type="entry name" value="S16"/>
    <property type="match status" value="1"/>
</dbReference>